<name>A0AAD9V6F9_ACRCE</name>
<sequence>MSIQVASLNNTTERRLRASLTVDVASVLEGIFLKNDEFLVTDFSAFCVVIMVPFLFVTSRGSGLKGVDIWICLGLCSLQRLYDKKQPVSCELQRHDFIMPSATCPLLDTAQLEASGHNGETHALLSTMKTTLSIGQREIVYNNKSGYTKKWKRQVKRLFGINCVVDSEHGLCSYTNNII</sequence>
<reference evidence="2" key="2">
    <citation type="journal article" date="2023" name="Science">
        <title>Genomic signatures of disease resistance in endangered staghorn corals.</title>
        <authorList>
            <person name="Vollmer S.V."/>
            <person name="Selwyn J.D."/>
            <person name="Despard B.A."/>
            <person name="Roesel C.L."/>
        </authorList>
    </citation>
    <scope>NUCLEOTIDE SEQUENCE</scope>
    <source>
        <strain evidence="2">K2</strain>
    </source>
</reference>
<evidence type="ECO:0000256" key="1">
    <source>
        <dbReference type="SAM" id="Phobius"/>
    </source>
</evidence>
<organism evidence="2 3">
    <name type="scientific">Acropora cervicornis</name>
    <name type="common">Staghorn coral</name>
    <dbReference type="NCBI Taxonomy" id="6130"/>
    <lineage>
        <taxon>Eukaryota</taxon>
        <taxon>Metazoa</taxon>
        <taxon>Cnidaria</taxon>
        <taxon>Anthozoa</taxon>
        <taxon>Hexacorallia</taxon>
        <taxon>Scleractinia</taxon>
        <taxon>Astrocoeniina</taxon>
        <taxon>Acroporidae</taxon>
        <taxon>Acropora</taxon>
    </lineage>
</organism>
<evidence type="ECO:0000313" key="3">
    <source>
        <dbReference type="Proteomes" id="UP001249851"/>
    </source>
</evidence>
<gene>
    <name evidence="2" type="ORF">P5673_014139</name>
</gene>
<keyword evidence="1" id="KW-0472">Membrane</keyword>
<dbReference type="AlphaFoldDB" id="A0AAD9V6F9"/>
<reference evidence="2" key="1">
    <citation type="journal article" date="2023" name="G3 (Bethesda)">
        <title>Whole genome assembly and annotation of the endangered Caribbean coral Acropora cervicornis.</title>
        <authorList>
            <person name="Selwyn J.D."/>
            <person name="Vollmer S.V."/>
        </authorList>
    </citation>
    <scope>NUCLEOTIDE SEQUENCE</scope>
    <source>
        <strain evidence="2">K2</strain>
    </source>
</reference>
<evidence type="ECO:0000313" key="2">
    <source>
        <dbReference type="EMBL" id="KAK2562475.1"/>
    </source>
</evidence>
<keyword evidence="1" id="KW-0812">Transmembrane</keyword>
<proteinExistence type="predicted"/>
<dbReference type="Proteomes" id="UP001249851">
    <property type="component" value="Unassembled WGS sequence"/>
</dbReference>
<keyword evidence="3" id="KW-1185">Reference proteome</keyword>
<accession>A0AAD9V6F9</accession>
<keyword evidence="1" id="KW-1133">Transmembrane helix</keyword>
<protein>
    <submittedName>
        <fullName evidence="2">Uncharacterized protein</fullName>
    </submittedName>
</protein>
<comment type="caution">
    <text evidence="2">The sequence shown here is derived from an EMBL/GenBank/DDBJ whole genome shotgun (WGS) entry which is preliminary data.</text>
</comment>
<feature type="transmembrane region" description="Helical" evidence="1">
    <location>
        <begin position="38"/>
        <end position="57"/>
    </location>
</feature>
<dbReference type="EMBL" id="JARQWQ010000028">
    <property type="protein sequence ID" value="KAK2562475.1"/>
    <property type="molecule type" value="Genomic_DNA"/>
</dbReference>